<accession>A0AAV6TGC8</accession>
<feature type="region of interest" description="Disordered" evidence="1">
    <location>
        <begin position="73"/>
        <end position="94"/>
    </location>
</feature>
<evidence type="ECO:0000256" key="1">
    <source>
        <dbReference type="SAM" id="MobiDB-lite"/>
    </source>
</evidence>
<sequence>MFPLIKERKVRGSKAIRIPPSSNINSMPASDPLCSSNDTPGRLRETKAFGFGEYGCKVKLKGIDGGSPPVRGLRFNLTQSSKPSMPRTRRGIDD</sequence>
<evidence type="ECO:0000313" key="2">
    <source>
        <dbReference type="EMBL" id="KAG8170858.1"/>
    </source>
</evidence>
<reference evidence="2 3" key="1">
    <citation type="journal article" date="2022" name="Nat. Ecol. Evol.">
        <title>A masculinizing supergene underlies an exaggerated male reproductive morph in a spider.</title>
        <authorList>
            <person name="Hendrickx F."/>
            <person name="De Corte Z."/>
            <person name="Sonet G."/>
            <person name="Van Belleghem S.M."/>
            <person name="Kostlbacher S."/>
            <person name="Vangestel C."/>
        </authorList>
    </citation>
    <scope>NUCLEOTIDE SEQUENCE [LARGE SCALE GENOMIC DNA]</scope>
    <source>
        <strain evidence="2">W744_W776</strain>
    </source>
</reference>
<comment type="caution">
    <text evidence="2">The sequence shown here is derived from an EMBL/GenBank/DDBJ whole genome shotgun (WGS) entry which is preliminary data.</text>
</comment>
<dbReference type="AlphaFoldDB" id="A0AAV6TGC8"/>
<proteinExistence type="predicted"/>
<protein>
    <submittedName>
        <fullName evidence="2">Uncharacterized protein</fullName>
    </submittedName>
</protein>
<dbReference type="Proteomes" id="UP000827092">
    <property type="component" value="Unassembled WGS sequence"/>
</dbReference>
<dbReference type="EMBL" id="JAFNEN010004759">
    <property type="protein sequence ID" value="KAG8170858.1"/>
    <property type="molecule type" value="Genomic_DNA"/>
</dbReference>
<keyword evidence="3" id="KW-1185">Reference proteome</keyword>
<gene>
    <name evidence="2" type="ORF">JTE90_017855</name>
</gene>
<feature type="compositionally biased region" description="Polar residues" evidence="1">
    <location>
        <begin position="20"/>
        <end position="39"/>
    </location>
</feature>
<feature type="region of interest" description="Disordered" evidence="1">
    <location>
        <begin position="17"/>
        <end position="39"/>
    </location>
</feature>
<evidence type="ECO:0000313" key="3">
    <source>
        <dbReference type="Proteomes" id="UP000827092"/>
    </source>
</evidence>
<name>A0AAV6TGC8_9ARAC</name>
<organism evidence="2 3">
    <name type="scientific">Oedothorax gibbosus</name>
    <dbReference type="NCBI Taxonomy" id="931172"/>
    <lineage>
        <taxon>Eukaryota</taxon>
        <taxon>Metazoa</taxon>
        <taxon>Ecdysozoa</taxon>
        <taxon>Arthropoda</taxon>
        <taxon>Chelicerata</taxon>
        <taxon>Arachnida</taxon>
        <taxon>Araneae</taxon>
        <taxon>Araneomorphae</taxon>
        <taxon>Entelegynae</taxon>
        <taxon>Araneoidea</taxon>
        <taxon>Linyphiidae</taxon>
        <taxon>Erigoninae</taxon>
        <taxon>Oedothorax</taxon>
    </lineage>
</organism>